<sequence>MPTTIARSSYAAMFGPTTGDRVRLADTELFIEVEKDLTTYGEEVKFGGGKVIRDGMGQSQHSRADGAVDTVITNALILDHTGIYKADIGLKDGRIAKIGKAGNPDTQPNVDIVIGPGTEAIAAEGKIVTAGGFDSHIHFICPQQIEEALFSGVTTMLGGGTGPAHGTLATTCTPGPWHLGKMLQATDVFPMNLGFSGKGNASLPTALEEMVEGGACALKLHEDWGTTPAAIDCCLTVADDYDVQVLIHTDTLNESGFVENTVDAFKGRTIHAFHTEGAGGGHAPDIIKVCGLPNVLPSSTNPTRPYTVNTLEEHLDMLMVCHHLDASIPEDIAFAESRIRKETIAAEDILHDMGAFSIIASDSQAMGRVGEVIIRTWQTADKMKRQRGRLPDETGDNDNLRARRYVAKYTINPAIAQGMSKEIGSIEVGKRADLVLWDPAFFGVKPMMVLIGGMIAAAPMGDPNASIPTPQPVHYRPMFGAFGKAIGATGATFVSKAALDAGLKDQLGCEKTFLAVENTRGGISKASMILNDMTPEVEVNPETYEVRANGELLTCEPAKELAMAQRYFMF</sequence>
<evidence type="ECO:0000256" key="7">
    <source>
        <dbReference type="PIRSR" id="PIRSR611612-50"/>
    </source>
</evidence>
<dbReference type="Gene3D" id="2.30.40.10">
    <property type="entry name" value="Urease, subunit C, domain 1"/>
    <property type="match status" value="1"/>
</dbReference>
<dbReference type="PROSITE" id="PS51368">
    <property type="entry name" value="UREASE_3"/>
    <property type="match status" value="1"/>
</dbReference>
<keyword evidence="2 5" id="KW-0533">Nickel</keyword>
<feature type="binding site" evidence="5 10">
    <location>
        <position position="221"/>
    </location>
    <ligand>
        <name>substrate</name>
    </ligand>
</feature>
<evidence type="ECO:0000256" key="11">
    <source>
        <dbReference type="RuleBase" id="RU000510"/>
    </source>
</evidence>
<comment type="pathway">
    <text evidence="1 5">Nitrogen metabolism; urea degradation; CO(2) and NH(3) from urea (urease route): step 1/1.</text>
</comment>
<keyword evidence="15" id="KW-1185">Reference proteome</keyword>
<dbReference type="EMBL" id="AATP01000002">
    <property type="protein sequence ID" value="EAU41824.1"/>
    <property type="molecule type" value="Genomic_DNA"/>
</dbReference>
<dbReference type="InterPro" id="IPR032466">
    <property type="entry name" value="Metal_Hydrolase"/>
</dbReference>
<evidence type="ECO:0000256" key="6">
    <source>
        <dbReference type="NCBIfam" id="TIGR01792"/>
    </source>
</evidence>
<feature type="binding site" description="via carbamate group" evidence="5 8">
    <location>
        <position position="219"/>
    </location>
    <ligand>
        <name>Ni(2+)</name>
        <dbReference type="ChEBI" id="CHEBI:49786"/>
        <label>2</label>
    </ligand>
</feature>
<feature type="binding site" evidence="5 8">
    <location>
        <position position="138"/>
    </location>
    <ligand>
        <name>Ni(2+)</name>
        <dbReference type="ChEBI" id="CHEBI:49786"/>
        <label>1</label>
    </ligand>
</feature>
<dbReference type="AlphaFoldDB" id="Q0G3K7"/>
<dbReference type="InterPro" id="IPR006680">
    <property type="entry name" value="Amidohydro-rel"/>
</dbReference>
<dbReference type="RefSeq" id="WP_007068197.1">
    <property type="nucleotide sequence ID" value="NZ_DS022272.1"/>
</dbReference>
<evidence type="ECO:0000256" key="9">
    <source>
        <dbReference type="PIRSR" id="PIRSR611612-52"/>
    </source>
</evidence>
<evidence type="ECO:0000256" key="8">
    <source>
        <dbReference type="PIRSR" id="PIRSR611612-51"/>
    </source>
</evidence>
<evidence type="ECO:0000256" key="5">
    <source>
        <dbReference type="HAMAP-Rule" id="MF_01953"/>
    </source>
</evidence>
<dbReference type="CDD" id="cd00375">
    <property type="entry name" value="Urease_alpha"/>
    <property type="match status" value="1"/>
</dbReference>
<dbReference type="HAMAP" id="MF_01953">
    <property type="entry name" value="Urease_alpha"/>
    <property type="match status" value="1"/>
</dbReference>
<comment type="subunit">
    <text evidence="5">Heterotrimer of UreA (gamma), UreB (beta) and UreC (alpha) subunits. Three heterotrimers associate to form the active enzyme.</text>
</comment>
<dbReference type="PANTHER" id="PTHR43440:SF1">
    <property type="entry name" value="UREASE"/>
    <property type="match status" value="1"/>
</dbReference>
<evidence type="ECO:0000313" key="15">
    <source>
        <dbReference type="Proteomes" id="UP000004310"/>
    </source>
</evidence>
<feature type="modified residue" description="N6-carboxylysine" evidence="5 7">
    <location>
        <position position="219"/>
    </location>
</feature>
<dbReference type="InterPro" id="IPR005848">
    <property type="entry name" value="Urease_asu"/>
</dbReference>
<feature type="binding site" evidence="5 8">
    <location>
        <position position="136"/>
    </location>
    <ligand>
        <name>Ni(2+)</name>
        <dbReference type="ChEBI" id="CHEBI:49786"/>
        <label>1</label>
    </ligand>
</feature>
<dbReference type="InterPro" id="IPR011612">
    <property type="entry name" value="Urease_alpha_N_dom"/>
</dbReference>
<dbReference type="PANTHER" id="PTHR43440">
    <property type="entry name" value="UREASE"/>
    <property type="match status" value="1"/>
</dbReference>
<dbReference type="InterPro" id="IPR017951">
    <property type="entry name" value="Urease_asu_c"/>
</dbReference>
<evidence type="ECO:0000313" key="14">
    <source>
        <dbReference type="EMBL" id="EAU41824.1"/>
    </source>
</evidence>
<evidence type="ECO:0000256" key="3">
    <source>
        <dbReference type="ARBA" id="ARBA00022723"/>
    </source>
</evidence>
<dbReference type="InterPro" id="IPR017950">
    <property type="entry name" value="Urease_AS"/>
</dbReference>
<dbReference type="eggNOG" id="COG0804">
    <property type="taxonomic scope" value="Bacteria"/>
</dbReference>
<dbReference type="NCBIfam" id="NF009686">
    <property type="entry name" value="PRK13207.1"/>
    <property type="match status" value="1"/>
</dbReference>
<dbReference type="SUPFAM" id="SSF51556">
    <property type="entry name" value="Metallo-dependent hydrolases"/>
    <property type="match status" value="1"/>
</dbReference>
<comment type="caution">
    <text evidence="14">The sequence shown here is derived from an EMBL/GenBank/DDBJ whole genome shotgun (WGS) entry which is preliminary data.</text>
</comment>
<dbReference type="GO" id="GO:0043419">
    <property type="term" value="P:urea catabolic process"/>
    <property type="evidence" value="ECO:0007669"/>
    <property type="project" value="UniProtKB-UniRule"/>
</dbReference>
<name>Q0G3K7_9HYPH</name>
<dbReference type="GO" id="GO:0016151">
    <property type="term" value="F:nickel cation binding"/>
    <property type="evidence" value="ECO:0007669"/>
    <property type="project" value="UniProtKB-UniRule"/>
</dbReference>
<evidence type="ECO:0000259" key="13">
    <source>
        <dbReference type="PROSITE" id="PS51368"/>
    </source>
</evidence>
<accession>Q0G3K7</accession>
<keyword evidence="5 10" id="KW-0963">Cytoplasm</keyword>
<dbReference type="MEROPS" id="M38.982"/>
<dbReference type="Proteomes" id="UP000004310">
    <property type="component" value="Unassembled WGS sequence"/>
</dbReference>
<dbReference type="InterPro" id="IPR050112">
    <property type="entry name" value="Urease_alpha_subunit"/>
</dbReference>
<comment type="subcellular location">
    <subcellularLocation>
        <location evidence="5 10">Cytoplasm</location>
    </subcellularLocation>
</comment>
<organism evidence="14 15">
    <name type="scientific">Fulvimarina pelagi HTCC2506</name>
    <dbReference type="NCBI Taxonomy" id="314231"/>
    <lineage>
        <taxon>Bacteria</taxon>
        <taxon>Pseudomonadati</taxon>
        <taxon>Pseudomonadota</taxon>
        <taxon>Alphaproteobacteria</taxon>
        <taxon>Hyphomicrobiales</taxon>
        <taxon>Aurantimonadaceae</taxon>
        <taxon>Fulvimarina</taxon>
    </lineage>
</organism>
<dbReference type="InterPro" id="IPR029754">
    <property type="entry name" value="Urease_Ni-bd"/>
</dbReference>
<keyword evidence="4 5" id="KW-0378">Hydrolase</keyword>
<dbReference type="Pfam" id="PF01979">
    <property type="entry name" value="Amidohydro_1"/>
    <property type="match status" value="1"/>
</dbReference>
<feature type="binding site" evidence="5 8">
    <location>
        <position position="274"/>
    </location>
    <ligand>
        <name>Ni(2+)</name>
        <dbReference type="ChEBI" id="CHEBI:49786"/>
        <label>2</label>
    </ligand>
</feature>
<dbReference type="Pfam" id="PF00449">
    <property type="entry name" value="Urease_alpha"/>
    <property type="match status" value="1"/>
</dbReference>
<feature type="active site" description="Proton donor" evidence="5 9">
    <location>
        <position position="322"/>
    </location>
</feature>
<feature type="domain" description="Urease" evidence="13">
    <location>
        <begin position="131"/>
        <end position="570"/>
    </location>
</feature>
<dbReference type="PRINTS" id="PR01752">
    <property type="entry name" value="UREASE"/>
</dbReference>
<feature type="binding site" evidence="5 8">
    <location>
        <position position="248"/>
    </location>
    <ligand>
        <name>Ni(2+)</name>
        <dbReference type="ChEBI" id="CHEBI:49786"/>
        <label>2</label>
    </ligand>
</feature>
<dbReference type="HOGENOM" id="CLU_000980_0_0_5"/>
<evidence type="ECO:0000256" key="2">
    <source>
        <dbReference type="ARBA" id="ARBA00022596"/>
    </source>
</evidence>
<dbReference type="PROSITE" id="PS00145">
    <property type="entry name" value="UREASE_2"/>
    <property type="match status" value="1"/>
</dbReference>
<evidence type="ECO:0000256" key="10">
    <source>
        <dbReference type="PROSITE-ProRule" id="PRU00700"/>
    </source>
</evidence>
<comment type="catalytic activity">
    <reaction evidence="5 11">
        <text>urea + 2 H2O + H(+) = hydrogencarbonate + 2 NH4(+)</text>
        <dbReference type="Rhea" id="RHEA:20557"/>
        <dbReference type="ChEBI" id="CHEBI:15377"/>
        <dbReference type="ChEBI" id="CHEBI:15378"/>
        <dbReference type="ChEBI" id="CHEBI:16199"/>
        <dbReference type="ChEBI" id="CHEBI:17544"/>
        <dbReference type="ChEBI" id="CHEBI:28938"/>
        <dbReference type="EC" id="3.5.1.5"/>
    </reaction>
</comment>
<dbReference type="NCBIfam" id="TIGR01792">
    <property type="entry name" value="urease_alph"/>
    <property type="match status" value="1"/>
</dbReference>
<dbReference type="EC" id="3.5.1.5" evidence="5 6"/>
<comment type="cofactor">
    <cofactor evidence="5 8 11">
        <name>Ni cation</name>
        <dbReference type="ChEBI" id="CHEBI:25516"/>
    </cofactor>
    <text evidence="5 8 11">Binds 2 nickel ions per subunit.</text>
</comment>
<feature type="binding site" evidence="5 8">
    <location>
        <position position="362"/>
    </location>
    <ligand>
        <name>Ni(2+)</name>
        <dbReference type="ChEBI" id="CHEBI:49786"/>
        <label>1</label>
    </ligand>
</feature>
<reference evidence="14 15" key="1">
    <citation type="journal article" date="2010" name="J. Bacteriol.">
        <title>Genome sequence of Fulvimarina pelagi HTCC2506T, a Mn(II)-oxidizing alphaproteobacterium possessing an aerobic anoxygenic photosynthetic gene cluster and Xanthorhodopsin.</title>
        <authorList>
            <person name="Kang I."/>
            <person name="Oh H.M."/>
            <person name="Lim S.I."/>
            <person name="Ferriera S."/>
            <person name="Giovannoni S.J."/>
            <person name="Cho J.C."/>
        </authorList>
    </citation>
    <scope>NUCLEOTIDE SEQUENCE [LARGE SCALE GENOMIC DNA]</scope>
    <source>
        <strain evidence="14 15">HTCC2506</strain>
    </source>
</reference>
<evidence type="ECO:0000256" key="1">
    <source>
        <dbReference type="ARBA" id="ARBA00004897"/>
    </source>
</evidence>
<comment type="PTM">
    <text evidence="7">Carbamylation allows a single lysine to coordinate two nickel ions.</text>
</comment>
<comment type="PTM">
    <text evidence="5">Carboxylation allows a single lysine to coordinate two nickel ions.</text>
</comment>
<protein>
    <recommendedName>
        <fullName evidence="5 6">Urease subunit alpha</fullName>
        <ecNumber evidence="5 6">3.5.1.5</ecNumber>
    </recommendedName>
    <alternativeName>
        <fullName evidence="5">Urea amidohydrolase subunit alpha</fullName>
    </alternativeName>
</protein>
<keyword evidence="3 5" id="KW-0479">Metal-binding</keyword>
<dbReference type="UniPathway" id="UPA00258">
    <property type="reaction ID" value="UER00370"/>
</dbReference>
<dbReference type="PROSITE" id="PS01120">
    <property type="entry name" value="UREASE_1"/>
    <property type="match status" value="1"/>
</dbReference>
<evidence type="ECO:0000256" key="12">
    <source>
        <dbReference type="RuleBase" id="RU004158"/>
    </source>
</evidence>
<dbReference type="NCBIfam" id="NF009685">
    <property type="entry name" value="PRK13206.1"/>
    <property type="match status" value="1"/>
</dbReference>
<evidence type="ECO:0000256" key="4">
    <source>
        <dbReference type="ARBA" id="ARBA00022801"/>
    </source>
</evidence>
<dbReference type="InterPro" id="IPR011059">
    <property type="entry name" value="Metal-dep_hydrolase_composite"/>
</dbReference>
<feature type="binding site" description="via carbamate group" evidence="5 8">
    <location>
        <position position="219"/>
    </location>
    <ligand>
        <name>Ni(2+)</name>
        <dbReference type="ChEBI" id="CHEBI:49786"/>
        <label>1</label>
    </ligand>
</feature>
<dbReference type="GO" id="GO:0009039">
    <property type="term" value="F:urease activity"/>
    <property type="evidence" value="ECO:0007669"/>
    <property type="project" value="UniProtKB-UniRule"/>
</dbReference>
<gene>
    <name evidence="5" type="primary">ureC</name>
    <name evidence="14" type="ORF">FP2506_15364</name>
</gene>
<dbReference type="Gene3D" id="3.20.20.140">
    <property type="entry name" value="Metal-dependent hydrolases"/>
    <property type="match status" value="1"/>
</dbReference>
<comment type="similarity">
    <text evidence="5 12">Belongs to the metallo-dependent hydrolases superfamily. Urease alpha subunit family.</text>
</comment>
<proteinExistence type="inferred from homology"/>
<dbReference type="GO" id="GO:0005737">
    <property type="term" value="C:cytoplasm"/>
    <property type="evidence" value="ECO:0007669"/>
    <property type="project" value="UniProtKB-SubCell"/>
</dbReference>
<dbReference type="STRING" id="217511.GCA_001463845_02821"/>
<dbReference type="SUPFAM" id="SSF51338">
    <property type="entry name" value="Composite domain of metallo-dependent hydrolases"/>
    <property type="match status" value="2"/>
</dbReference>